<dbReference type="PANTHER" id="PTHR22904">
    <property type="entry name" value="TPR REPEAT CONTAINING PROTEIN"/>
    <property type="match status" value="1"/>
</dbReference>
<protein>
    <submittedName>
        <fullName evidence="6">Heat shock protein STI-like</fullName>
    </submittedName>
</protein>
<feature type="non-terminal residue" evidence="6">
    <location>
        <position position="200"/>
    </location>
</feature>
<keyword evidence="6" id="KW-0346">Stress response</keyword>
<dbReference type="Proteomes" id="UP000265520">
    <property type="component" value="Unassembled WGS sequence"/>
</dbReference>
<dbReference type="AlphaFoldDB" id="A0A392PV57"/>
<comment type="caution">
    <text evidence="6">The sequence shown here is derived from an EMBL/GenBank/DDBJ whole genome shotgun (WGS) entry which is preliminary data.</text>
</comment>
<keyword evidence="2" id="KW-0963">Cytoplasm</keyword>
<dbReference type="GO" id="GO:0051879">
    <property type="term" value="F:Hsp90 protein binding"/>
    <property type="evidence" value="ECO:0007669"/>
    <property type="project" value="TreeGrafter"/>
</dbReference>
<dbReference type="InterPro" id="IPR019734">
    <property type="entry name" value="TPR_rpt"/>
</dbReference>
<dbReference type="Gene3D" id="1.25.40.10">
    <property type="entry name" value="Tetratricopeptide repeat domain"/>
    <property type="match status" value="2"/>
</dbReference>
<dbReference type="PROSITE" id="PS50005">
    <property type="entry name" value="TPR"/>
    <property type="match status" value="3"/>
</dbReference>
<dbReference type="PANTHER" id="PTHR22904:SF533">
    <property type="entry name" value="HSP70-HSP90 ORGANIZING PROTEIN 3"/>
    <property type="match status" value="1"/>
</dbReference>
<evidence type="ECO:0000256" key="1">
    <source>
        <dbReference type="ARBA" id="ARBA00004496"/>
    </source>
</evidence>
<feature type="repeat" description="TPR" evidence="5">
    <location>
        <begin position="70"/>
        <end position="103"/>
    </location>
</feature>
<organism evidence="6 7">
    <name type="scientific">Trifolium medium</name>
    <dbReference type="NCBI Taxonomy" id="97028"/>
    <lineage>
        <taxon>Eukaryota</taxon>
        <taxon>Viridiplantae</taxon>
        <taxon>Streptophyta</taxon>
        <taxon>Embryophyta</taxon>
        <taxon>Tracheophyta</taxon>
        <taxon>Spermatophyta</taxon>
        <taxon>Magnoliopsida</taxon>
        <taxon>eudicotyledons</taxon>
        <taxon>Gunneridae</taxon>
        <taxon>Pentapetalae</taxon>
        <taxon>rosids</taxon>
        <taxon>fabids</taxon>
        <taxon>Fabales</taxon>
        <taxon>Fabaceae</taxon>
        <taxon>Papilionoideae</taxon>
        <taxon>50 kb inversion clade</taxon>
        <taxon>NPAAA clade</taxon>
        <taxon>Hologalegina</taxon>
        <taxon>IRL clade</taxon>
        <taxon>Trifolieae</taxon>
        <taxon>Trifolium</taxon>
    </lineage>
</organism>
<dbReference type="Pfam" id="PF13432">
    <property type="entry name" value="TPR_16"/>
    <property type="match status" value="1"/>
</dbReference>
<dbReference type="InterPro" id="IPR011990">
    <property type="entry name" value="TPR-like_helical_dom_sf"/>
</dbReference>
<dbReference type="FunFam" id="1.25.40.10:FF:000020">
    <property type="entry name" value="Stress-induced phosphoprotein 1"/>
    <property type="match status" value="1"/>
</dbReference>
<feature type="repeat" description="TPR" evidence="5">
    <location>
        <begin position="118"/>
        <end position="151"/>
    </location>
</feature>
<evidence type="ECO:0000256" key="3">
    <source>
        <dbReference type="ARBA" id="ARBA00022737"/>
    </source>
</evidence>
<proteinExistence type="predicted"/>
<dbReference type="SUPFAM" id="SSF48452">
    <property type="entry name" value="TPR-like"/>
    <property type="match status" value="2"/>
</dbReference>
<accession>A0A392PV57</accession>
<evidence type="ECO:0000313" key="6">
    <source>
        <dbReference type="EMBL" id="MCI15978.1"/>
    </source>
</evidence>
<reference evidence="6 7" key="1">
    <citation type="journal article" date="2018" name="Front. Plant Sci.">
        <title>Red Clover (Trifolium pratense) and Zigzag Clover (T. medium) - A Picture of Genomic Similarities and Differences.</title>
        <authorList>
            <person name="Dluhosova J."/>
            <person name="Istvanek J."/>
            <person name="Nedelnik J."/>
            <person name="Repkova J."/>
        </authorList>
    </citation>
    <scope>NUCLEOTIDE SEQUENCE [LARGE SCALE GENOMIC DNA]</scope>
    <source>
        <strain evidence="7">cv. 10/8</strain>
        <tissue evidence="6">Leaf</tissue>
    </source>
</reference>
<name>A0A392PV57_9FABA</name>
<dbReference type="PROSITE" id="PS50293">
    <property type="entry name" value="TPR_REGION"/>
    <property type="match status" value="1"/>
</dbReference>
<evidence type="ECO:0000256" key="2">
    <source>
        <dbReference type="ARBA" id="ARBA00022490"/>
    </source>
</evidence>
<dbReference type="Pfam" id="PF00515">
    <property type="entry name" value="TPR_1"/>
    <property type="match status" value="1"/>
</dbReference>
<evidence type="ECO:0000256" key="4">
    <source>
        <dbReference type="ARBA" id="ARBA00022803"/>
    </source>
</evidence>
<sequence length="200" mass="21452">MADEARAKGNAAFSSGDFATAILHFSEAIDLSPTNHVLCSNRSAAYASLQNYIDALADAKKTVKLKPHWSKGYSRLGAAYYGLSQYDNAVWAYKQGLEIDPNNEPLKSGLADAQKAAADGAKAKGNAAFSSGDFATAIRHFSEAINLTPSDHVLYSNRSAAYASLRNYIDALADAEKTVKLKPHWSKGYSRLGAAHYGLS</sequence>
<dbReference type="EMBL" id="LXQA010098849">
    <property type="protein sequence ID" value="MCI15978.1"/>
    <property type="molecule type" value="Genomic_DNA"/>
</dbReference>
<dbReference type="GO" id="GO:0005737">
    <property type="term" value="C:cytoplasm"/>
    <property type="evidence" value="ECO:0007669"/>
    <property type="project" value="UniProtKB-SubCell"/>
</dbReference>
<keyword evidence="4 5" id="KW-0802">TPR repeat</keyword>
<evidence type="ECO:0000256" key="5">
    <source>
        <dbReference type="PROSITE-ProRule" id="PRU00339"/>
    </source>
</evidence>
<keyword evidence="7" id="KW-1185">Reference proteome</keyword>
<evidence type="ECO:0000313" key="7">
    <source>
        <dbReference type="Proteomes" id="UP000265520"/>
    </source>
</evidence>
<feature type="repeat" description="TPR" evidence="5">
    <location>
        <begin position="2"/>
        <end position="35"/>
    </location>
</feature>
<keyword evidence="3" id="KW-0677">Repeat</keyword>
<dbReference type="SMART" id="SM00028">
    <property type="entry name" value="TPR"/>
    <property type="match status" value="5"/>
</dbReference>
<comment type="subcellular location">
    <subcellularLocation>
        <location evidence="1">Cytoplasm</location>
    </subcellularLocation>
</comment>